<keyword evidence="3" id="KW-1185">Reference proteome</keyword>
<dbReference type="EMBL" id="CP039349">
    <property type="protein sequence ID" value="QCD92870.1"/>
    <property type="molecule type" value="Genomic_DNA"/>
</dbReference>
<dbReference type="Proteomes" id="UP000501690">
    <property type="component" value="Linkage Group LG5"/>
</dbReference>
<organism evidence="2 3">
    <name type="scientific">Vigna unguiculata</name>
    <name type="common">Cowpea</name>
    <dbReference type="NCBI Taxonomy" id="3917"/>
    <lineage>
        <taxon>Eukaryota</taxon>
        <taxon>Viridiplantae</taxon>
        <taxon>Streptophyta</taxon>
        <taxon>Embryophyta</taxon>
        <taxon>Tracheophyta</taxon>
        <taxon>Spermatophyta</taxon>
        <taxon>Magnoliopsida</taxon>
        <taxon>eudicotyledons</taxon>
        <taxon>Gunneridae</taxon>
        <taxon>Pentapetalae</taxon>
        <taxon>rosids</taxon>
        <taxon>fabids</taxon>
        <taxon>Fabales</taxon>
        <taxon>Fabaceae</taxon>
        <taxon>Papilionoideae</taxon>
        <taxon>50 kb inversion clade</taxon>
        <taxon>NPAAA clade</taxon>
        <taxon>indigoferoid/millettioid clade</taxon>
        <taxon>Phaseoleae</taxon>
        <taxon>Vigna</taxon>
    </lineage>
</organism>
<protein>
    <submittedName>
        <fullName evidence="2">Uncharacterized protein</fullName>
    </submittedName>
</protein>
<reference evidence="2 3" key="1">
    <citation type="submission" date="2019-04" db="EMBL/GenBank/DDBJ databases">
        <title>An improved genome assembly and genetic linkage map for asparagus bean, Vigna unguiculata ssp. sesquipedialis.</title>
        <authorList>
            <person name="Xia Q."/>
            <person name="Zhang R."/>
            <person name="Dong Y."/>
        </authorList>
    </citation>
    <scope>NUCLEOTIDE SEQUENCE [LARGE SCALE GENOMIC DNA]</scope>
    <source>
        <tissue evidence="2">Leaf</tissue>
    </source>
</reference>
<feature type="region of interest" description="Disordered" evidence="1">
    <location>
        <begin position="198"/>
        <end position="253"/>
    </location>
</feature>
<feature type="compositionally biased region" description="Low complexity" evidence="1">
    <location>
        <begin position="214"/>
        <end position="226"/>
    </location>
</feature>
<evidence type="ECO:0000313" key="3">
    <source>
        <dbReference type="Proteomes" id="UP000501690"/>
    </source>
</evidence>
<dbReference type="AlphaFoldDB" id="A0A4D6LWL8"/>
<evidence type="ECO:0000256" key="1">
    <source>
        <dbReference type="SAM" id="MobiDB-lite"/>
    </source>
</evidence>
<evidence type="ECO:0000313" key="2">
    <source>
        <dbReference type="EMBL" id="QCD92870.1"/>
    </source>
</evidence>
<proteinExistence type="predicted"/>
<name>A0A4D6LWL8_VIGUN</name>
<gene>
    <name evidence="2" type="ORF">DEO72_LG5g939</name>
</gene>
<accession>A0A4D6LWL8</accession>
<sequence>MCGKHCYGSYIVTPGQSIWTHPYWPQPAHSYRQHSPTRAQLKGSSCSSAIPSSTRGMSFRTQLEECHMLNPYPELNLRDTRIASRPPGETALTIRRISSNSPLTLSLPRGGTHLVAKRLTTYRLPVLLLSLGVLNPTVRRHTNIAIGIQIPSLFTNSSIPLHVQKISQQPTRTNPTKTSRTPLVQRCRLAVTYLPPGESFKNAQNQIEPNRLVSPSKNSSPPSSSSEKPRNGYKLASPSDTGLHRQAVPPGNP</sequence>